<name>A0A2S9YUD0_9BACT</name>
<feature type="region of interest" description="Disordered" evidence="1">
    <location>
        <begin position="323"/>
        <end position="369"/>
    </location>
</feature>
<reference evidence="3 4" key="1">
    <citation type="submission" date="2018-03" db="EMBL/GenBank/DDBJ databases">
        <title>Draft Genome Sequences of the Obligatory Marine Myxobacteria Enhygromyxa salina SWB007.</title>
        <authorList>
            <person name="Poehlein A."/>
            <person name="Moghaddam J.A."/>
            <person name="Harms H."/>
            <person name="Alanjari M."/>
            <person name="Koenig G.M."/>
            <person name="Daniel R."/>
            <person name="Schaeberle T.F."/>
        </authorList>
    </citation>
    <scope>NUCLEOTIDE SEQUENCE [LARGE SCALE GENOMIC DNA]</scope>
    <source>
        <strain evidence="3 4">SWB007</strain>
    </source>
</reference>
<dbReference type="Proteomes" id="UP000238823">
    <property type="component" value="Unassembled WGS sequence"/>
</dbReference>
<dbReference type="EMBL" id="PVNL01000036">
    <property type="protein sequence ID" value="PRQ08715.1"/>
    <property type="molecule type" value="Genomic_DNA"/>
</dbReference>
<dbReference type="InterPro" id="IPR036465">
    <property type="entry name" value="vWFA_dom_sf"/>
</dbReference>
<feature type="compositionally biased region" description="Basic and acidic residues" evidence="1">
    <location>
        <begin position="323"/>
        <end position="344"/>
    </location>
</feature>
<dbReference type="PROSITE" id="PS50234">
    <property type="entry name" value="VWFA"/>
    <property type="match status" value="1"/>
</dbReference>
<organism evidence="3 4">
    <name type="scientific">Enhygromyxa salina</name>
    <dbReference type="NCBI Taxonomy" id="215803"/>
    <lineage>
        <taxon>Bacteria</taxon>
        <taxon>Pseudomonadati</taxon>
        <taxon>Myxococcota</taxon>
        <taxon>Polyangia</taxon>
        <taxon>Nannocystales</taxon>
        <taxon>Nannocystaceae</taxon>
        <taxon>Enhygromyxa</taxon>
    </lineage>
</organism>
<proteinExistence type="predicted"/>
<evidence type="ECO:0000259" key="2">
    <source>
        <dbReference type="PROSITE" id="PS50234"/>
    </source>
</evidence>
<evidence type="ECO:0000313" key="4">
    <source>
        <dbReference type="Proteomes" id="UP000238823"/>
    </source>
</evidence>
<accession>A0A2S9YUD0</accession>
<dbReference type="InterPro" id="IPR002035">
    <property type="entry name" value="VWF_A"/>
</dbReference>
<sequence length="369" mass="39139">MLGPMSAKRLRSRVFTSLLLPLIAVLLTVSGCGLTITRIQTAADKPSNVAVYFKVEDGKGEPVGGMTAEQFEIYEDNELVSVYESKQTILNPEVAASHYTLLLVDMSGSVADSEDFPKISEAATLFTSQVEKNNQVAIYAFDGSAEIHKITDFTGSAGGAQARANSLSGFKPQDPSTNLNGAIVQGLEVLDEGLEKADNPLRIGTLVVFTDGTDRASRVPESEMLDAVNGTPYEVFAIGLGAELSEKDLQQIGKSGTALAKDSSEIQTAFETIGKRIEQLTQSYYLLSYCSPARAGEHTVTIKGKHTPEGKKNETTGKLETEFDAEGFDKGCDPNTKPKFDITKGDMAADDSGGGGKGKAKASASASAK</sequence>
<evidence type="ECO:0000256" key="1">
    <source>
        <dbReference type="SAM" id="MobiDB-lite"/>
    </source>
</evidence>
<evidence type="ECO:0000313" key="3">
    <source>
        <dbReference type="EMBL" id="PRQ08715.1"/>
    </source>
</evidence>
<feature type="domain" description="VWFA" evidence="2">
    <location>
        <begin position="99"/>
        <end position="280"/>
    </location>
</feature>
<dbReference type="OrthoDB" id="926325at2"/>
<protein>
    <recommendedName>
        <fullName evidence="2">VWFA domain-containing protein</fullName>
    </recommendedName>
</protein>
<dbReference type="AlphaFoldDB" id="A0A2S9YUD0"/>
<dbReference type="Pfam" id="PF13519">
    <property type="entry name" value="VWA_2"/>
    <property type="match status" value="1"/>
</dbReference>
<comment type="caution">
    <text evidence="3">The sequence shown here is derived from an EMBL/GenBank/DDBJ whole genome shotgun (WGS) entry which is preliminary data.</text>
</comment>
<dbReference type="CDD" id="cd00198">
    <property type="entry name" value="vWFA"/>
    <property type="match status" value="1"/>
</dbReference>
<dbReference type="SMART" id="SM00327">
    <property type="entry name" value="VWA"/>
    <property type="match status" value="1"/>
</dbReference>
<dbReference type="SUPFAM" id="SSF53300">
    <property type="entry name" value="vWA-like"/>
    <property type="match status" value="1"/>
</dbReference>
<dbReference type="Gene3D" id="3.40.50.410">
    <property type="entry name" value="von Willebrand factor, type A domain"/>
    <property type="match status" value="1"/>
</dbReference>
<gene>
    <name evidence="3" type="ORF">ENSA7_15330</name>
</gene>